<comment type="similarity">
    <text evidence="7">Belongs to the PpiD chaperone family.</text>
</comment>
<dbReference type="PANTHER" id="PTHR47529:SF1">
    <property type="entry name" value="PERIPLASMIC CHAPERONE PPID"/>
    <property type="match status" value="1"/>
</dbReference>
<dbReference type="RefSeq" id="WP_091298521.1">
    <property type="nucleotide sequence ID" value="NZ_FOCE01000002.1"/>
</dbReference>
<dbReference type="PANTHER" id="PTHR47529">
    <property type="entry name" value="PEPTIDYL-PROLYL CIS-TRANS ISOMERASE D"/>
    <property type="match status" value="1"/>
</dbReference>
<gene>
    <name evidence="10" type="ORF">SAMN04488103_102472</name>
</gene>
<keyword evidence="10" id="KW-0413">Isomerase</keyword>
<name>A0A1H8CDB0_9RHOB</name>
<dbReference type="Proteomes" id="UP000198761">
    <property type="component" value="Unassembled WGS sequence"/>
</dbReference>
<dbReference type="Gene3D" id="1.10.4030.10">
    <property type="entry name" value="Porin chaperone SurA, peptide-binding domain"/>
    <property type="match status" value="1"/>
</dbReference>
<sequence>MSQDSTTDSPKRKRRGASVMVWVLLAMVIGGLGGFGVSNFGGGLTAIGSVGDRDITVNQYTRALQSDLKAFGAQLNTQISLQDALKIGLDGQTREKLVTTAAMDGEADRVGLSVGDIRVAKEVTDIAAFKGAGGTFDREAYRATLQNNDLTEAEFETGIRDDLARSLLQGAVTGGFAAPSVLTDTLYTHIAERRGLTVLPLTEADLPTPLPPPTDADLKAHYEANIAAFTKPEAKRITYAALLPEKLASTMPVDDAELKKLYETHRDDLVRPERRLVERLVFGTEDEAKAAKTRLDAGEAFEKIVEERGLKLLDIDLGDVSKPELGAAGEAVFALAEPGIVGPLPSDLGPALFRVNGILAAEETTFEEAKADLTVEYQMDAARRAIGDKLEAIDDLLAGGATLEDLSKEQGMELGTIDFSAQSDEKIAGYPAFREAATAVQEGDFPEAIALDDGGLVAIRFDSVVPAAAIPFDDALEAVTEGWHTSALRKALAARAAEVKTAVEGGTSLGAYGIASVTPQIARDGFVEGLPPAALAMAFTLSEGAVQVIDMPDFVGLLRVDSITPAAQEGDDAAALKGAIAAQVEQTYARDALQLFASALAMQAGVTFNQAAIDAVHAQFR</sequence>
<dbReference type="InterPro" id="IPR027304">
    <property type="entry name" value="Trigger_fact/SurA_dom_sf"/>
</dbReference>
<evidence type="ECO:0000256" key="4">
    <source>
        <dbReference type="ARBA" id="ARBA00022989"/>
    </source>
</evidence>
<keyword evidence="5 8" id="KW-0472">Membrane</keyword>
<accession>A0A1H8CDB0</accession>
<feature type="transmembrane region" description="Helical" evidence="8">
    <location>
        <begin position="21"/>
        <end position="41"/>
    </location>
</feature>
<evidence type="ECO:0000256" key="7">
    <source>
        <dbReference type="ARBA" id="ARBA00038408"/>
    </source>
</evidence>
<evidence type="ECO:0000313" key="10">
    <source>
        <dbReference type="EMBL" id="SEM92942.1"/>
    </source>
</evidence>
<keyword evidence="11" id="KW-1185">Reference proteome</keyword>
<organism evidence="10 11">
    <name type="scientific">Gemmobacter aquatilis</name>
    <dbReference type="NCBI Taxonomy" id="933059"/>
    <lineage>
        <taxon>Bacteria</taxon>
        <taxon>Pseudomonadati</taxon>
        <taxon>Pseudomonadota</taxon>
        <taxon>Alphaproteobacteria</taxon>
        <taxon>Rhodobacterales</taxon>
        <taxon>Paracoccaceae</taxon>
        <taxon>Gemmobacter</taxon>
    </lineage>
</organism>
<proteinExistence type="inferred from homology"/>
<keyword evidence="2" id="KW-1003">Cell membrane</keyword>
<feature type="domain" description="PpiC" evidence="9">
    <location>
        <begin position="253"/>
        <end position="370"/>
    </location>
</feature>
<evidence type="ECO:0000259" key="9">
    <source>
        <dbReference type="Pfam" id="PF13145"/>
    </source>
</evidence>
<evidence type="ECO:0000256" key="8">
    <source>
        <dbReference type="SAM" id="Phobius"/>
    </source>
</evidence>
<evidence type="ECO:0000256" key="5">
    <source>
        <dbReference type="ARBA" id="ARBA00023136"/>
    </source>
</evidence>
<dbReference type="Pfam" id="PF13624">
    <property type="entry name" value="SurA_N_3"/>
    <property type="match status" value="1"/>
</dbReference>
<evidence type="ECO:0000256" key="1">
    <source>
        <dbReference type="ARBA" id="ARBA00004401"/>
    </source>
</evidence>
<dbReference type="InterPro" id="IPR000297">
    <property type="entry name" value="PPIase_PpiC"/>
</dbReference>
<dbReference type="Pfam" id="PF13145">
    <property type="entry name" value="Rotamase_2"/>
    <property type="match status" value="1"/>
</dbReference>
<keyword evidence="3 8" id="KW-0812">Transmembrane</keyword>
<dbReference type="AlphaFoldDB" id="A0A1H8CDB0"/>
<keyword evidence="6" id="KW-0143">Chaperone</keyword>
<dbReference type="GO" id="GO:0003755">
    <property type="term" value="F:peptidyl-prolyl cis-trans isomerase activity"/>
    <property type="evidence" value="ECO:0007669"/>
    <property type="project" value="InterPro"/>
</dbReference>
<comment type="subcellular location">
    <subcellularLocation>
        <location evidence="1">Cell membrane</location>
        <topology evidence="1">Single-pass type II membrane protein</topology>
    </subcellularLocation>
</comment>
<dbReference type="OrthoDB" id="9768393at2"/>
<dbReference type="SUPFAM" id="SSF109998">
    <property type="entry name" value="Triger factor/SurA peptide-binding domain-like"/>
    <property type="match status" value="1"/>
</dbReference>
<evidence type="ECO:0000256" key="6">
    <source>
        <dbReference type="ARBA" id="ARBA00023186"/>
    </source>
</evidence>
<dbReference type="STRING" id="933059.SAMN04488103_102472"/>
<evidence type="ECO:0000256" key="3">
    <source>
        <dbReference type="ARBA" id="ARBA00022692"/>
    </source>
</evidence>
<dbReference type="GO" id="GO:0005886">
    <property type="term" value="C:plasma membrane"/>
    <property type="evidence" value="ECO:0007669"/>
    <property type="project" value="UniProtKB-SubCell"/>
</dbReference>
<evidence type="ECO:0000256" key="2">
    <source>
        <dbReference type="ARBA" id="ARBA00022475"/>
    </source>
</evidence>
<evidence type="ECO:0000313" key="11">
    <source>
        <dbReference type="Proteomes" id="UP000198761"/>
    </source>
</evidence>
<keyword evidence="4 8" id="KW-1133">Transmembrane helix</keyword>
<reference evidence="10 11" key="1">
    <citation type="submission" date="2016-10" db="EMBL/GenBank/DDBJ databases">
        <authorList>
            <person name="de Groot N.N."/>
        </authorList>
    </citation>
    <scope>NUCLEOTIDE SEQUENCE [LARGE SCALE GENOMIC DNA]</scope>
    <source>
        <strain evidence="10 11">DSM 3857</strain>
    </source>
</reference>
<dbReference type="EMBL" id="FOCE01000002">
    <property type="protein sequence ID" value="SEM92942.1"/>
    <property type="molecule type" value="Genomic_DNA"/>
</dbReference>
<dbReference type="InterPro" id="IPR052029">
    <property type="entry name" value="PpiD_chaperone"/>
</dbReference>
<protein>
    <submittedName>
        <fullName evidence="10">Peptidyl-prolyl cis-trans isomerase D</fullName>
    </submittedName>
</protein>